<evidence type="ECO:0000313" key="2">
    <source>
        <dbReference type="EMBL" id="ACS90092.1"/>
    </source>
</evidence>
<keyword evidence="1" id="KW-1133">Transmembrane helix</keyword>
<accession>C6A397</accession>
<name>C6A397_THESM</name>
<dbReference type="eggNOG" id="arCOG08488">
    <property type="taxonomic scope" value="Archaea"/>
</dbReference>
<dbReference type="HOGENOM" id="CLU_1187835_0_0_2"/>
<dbReference type="EMBL" id="CP001463">
    <property type="protein sequence ID" value="ACS90092.1"/>
    <property type="molecule type" value="Genomic_DNA"/>
</dbReference>
<dbReference type="Proteomes" id="UP000009079">
    <property type="component" value="Chromosome"/>
</dbReference>
<dbReference type="KEGG" id="tsi:TSIB_1036"/>
<organism evidence="2 3">
    <name type="scientific">Thermococcus sibiricus (strain DSM 12597 / MM 739)</name>
    <dbReference type="NCBI Taxonomy" id="604354"/>
    <lineage>
        <taxon>Archaea</taxon>
        <taxon>Methanobacteriati</taxon>
        <taxon>Methanobacteriota</taxon>
        <taxon>Thermococci</taxon>
        <taxon>Thermococcales</taxon>
        <taxon>Thermococcaceae</taxon>
        <taxon>Thermococcus</taxon>
    </lineage>
</organism>
<keyword evidence="1" id="KW-0812">Transmembrane</keyword>
<dbReference type="AlphaFoldDB" id="C6A397"/>
<keyword evidence="3" id="KW-1185">Reference proteome</keyword>
<evidence type="ECO:0000313" key="3">
    <source>
        <dbReference type="Proteomes" id="UP000009079"/>
    </source>
</evidence>
<dbReference type="STRING" id="604354.TSIB_1036"/>
<keyword evidence="1" id="KW-0472">Membrane</keyword>
<feature type="transmembrane region" description="Helical" evidence="1">
    <location>
        <begin position="43"/>
        <end position="62"/>
    </location>
</feature>
<gene>
    <name evidence="2" type="ordered locus">TSIB_1036</name>
</gene>
<evidence type="ECO:0000256" key="1">
    <source>
        <dbReference type="SAM" id="Phobius"/>
    </source>
</evidence>
<proteinExistence type="predicted"/>
<sequence>MGDNVNTNIKTIIMIFAIGMFVLVGGITAVVGAKTKDDTALQFALVMANIVMVSIIALQAIATAEAVEQAKKQAELMNQSLLEMKKQRLNIEEFKNSLMPYLRSVILTLEANSKRKDYDIITDPYLYVLQGYRRGTRAKYLSPAEEGLVWRISVFIKKFLELRGLSWQRFEEYNKLVSKFKDSKTSQSEKPGLATRIKEKSKELLKTVESIFDEVEKMSNKELEEEILKILEA</sequence>
<reference evidence="2 3" key="1">
    <citation type="journal article" date="2009" name="Appl. Environ. Microbiol.">
        <title>Metabolic versatility and indigenous origin of the archaeon Thermococcus sibiricus, isolated from a siberian oil reservoir, as revealed by genome analysis.</title>
        <authorList>
            <person name="Mardanov A.V."/>
            <person name="Ravin N.V."/>
            <person name="Svetlitchnyi V.A."/>
            <person name="Beletsky A.V."/>
            <person name="Miroshnichenko M.L."/>
            <person name="Bonch-Osmolovskaya E.A."/>
            <person name="Skryabin K.G."/>
        </authorList>
    </citation>
    <scope>NUCLEOTIDE SEQUENCE [LARGE SCALE GENOMIC DNA]</scope>
    <source>
        <strain evidence="3">DSM 12597 / MM 739</strain>
    </source>
</reference>
<feature type="transmembrane region" description="Helical" evidence="1">
    <location>
        <begin position="12"/>
        <end position="31"/>
    </location>
</feature>
<protein>
    <submittedName>
        <fullName evidence="2">Uncharacterized protein</fullName>
    </submittedName>
</protein>